<dbReference type="AlphaFoldDB" id="D7DBN8"/>
<dbReference type="PANTHER" id="PTHR36923">
    <property type="entry name" value="FERREDOXIN"/>
    <property type="match status" value="1"/>
</dbReference>
<dbReference type="GO" id="GO:0009055">
    <property type="term" value="F:electron transfer activity"/>
    <property type="evidence" value="ECO:0007669"/>
    <property type="project" value="UniProtKB-UniRule"/>
</dbReference>
<evidence type="ECO:0000256" key="4">
    <source>
        <dbReference type="ARBA" id="ARBA00022982"/>
    </source>
</evidence>
<comment type="function">
    <text evidence="7">Ferredoxins are iron-sulfur proteins that transfer electrons in a wide variety of metabolic reactions.</text>
</comment>
<dbReference type="GO" id="GO:0005506">
    <property type="term" value="F:iron ion binding"/>
    <property type="evidence" value="ECO:0007669"/>
    <property type="project" value="UniProtKB-UniRule"/>
</dbReference>
<dbReference type="InterPro" id="IPR001080">
    <property type="entry name" value="3Fe4S_ferredoxin"/>
</dbReference>
<dbReference type="PROSITE" id="PS51379">
    <property type="entry name" value="4FE4S_FER_2"/>
    <property type="match status" value="1"/>
</dbReference>
<dbReference type="GeneID" id="9233743"/>
<dbReference type="RefSeq" id="WP_013142783.1">
    <property type="nucleotide sequence ID" value="NC_014205.1"/>
</dbReference>
<evidence type="ECO:0000256" key="1">
    <source>
        <dbReference type="ARBA" id="ARBA00001966"/>
    </source>
</evidence>
<dbReference type="HOGENOM" id="CLU_139698_9_1_2"/>
<evidence type="ECO:0000256" key="2">
    <source>
        <dbReference type="ARBA" id="ARBA00022448"/>
    </source>
</evidence>
<dbReference type="PRINTS" id="PR00352">
    <property type="entry name" value="3FE4SFRDOXIN"/>
</dbReference>
<evidence type="ECO:0000313" key="10">
    <source>
        <dbReference type="Proteomes" id="UP000002573"/>
    </source>
</evidence>
<dbReference type="GO" id="GO:0051536">
    <property type="term" value="F:iron-sulfur cluster binding"/>
    <property type="evidence" value="ECO:0007669"/>
    <property type="project" value="UniProtKB-KW"/>
</dbReference>
<dbReference type="PANTHER" id="PTHR36923:SF3">
    <property type="entry name" value="FERREDOXIN"/>
    <property type="match status" value="1"/>
</dbReference>
<dbReference type="Proteomes" id="UP000002573">
    <property type="component" value="Chromosome"/>
</dbReference>
<evidence type="ECO:0000256" key="7">
    <source>
        <dbReference type="RuleBase" id="RU368020"/>
    </source>
</evidence>
<keyword evidence="5 7" id="KW-0408">Iron</keyword>
<evidence type="ECO:0000313" key="9">
    <source>
        <dbReference type="EMBL" id="ADI31585.1"/>
    </source>
</evidence>
<accession>D7DBN8</accession>
<feature type="domain" description="4Fe-4S ferredoxin-type" evidence="8">
    <location>
        <begin position="4"/>
        <end position="32"/>
    </location>
</feature>
<evidence type="ECO:0000256" key="6">
    <source>
        <dbReference type="ARBA" id="ARBA00023014"/>
    </source>
</evidence>
<reference evidence="10" key="1">
    <citation type="submission" date="2010-05" db="EMBL/GenBank/DDBJ databases">
        <title>Complete sequence of Staphylothermus hellenicus DSM 12710.</title>
        <authorList>
            <consortium name="US DOE Joint Genome Institute"/>
            <person name="Lucas S."/>
            <person name="Copeland A."/>
            <person name="Lapidus A."/>
            <person name="Cheng J.-F."/>
            <person name="Bruce D."/>
            <person name="Goodwin L."/>
            <person name="Pitluck S."/>
            <person name="Davenport K."/>
            <person name="Detter J.C."/>
            <person name="Han C."/>
            <person name="Tapia R."/>
            <person name="Larimer F."/>
            <person name="Land M."/>
            <person name="Hauser L."/>
            <person name="Kyrpides N."/>
            <person name="Mikhailova N."/>
            <person name="Anderson I.J."/>
            <person name="Woyke T."/>
        </authorList>
    </citation>
    <scope>NUCLEOTIDE SEQUENCE [LARGE SCALE GENOMIC DNA]</scope>
    <source>
        <strain evidence="10">DSM 12710 / JCM 10830 / BK20S6-10-b1 / P8</strain>
    </source>
</reference>
<keyword evidence="3 7" id="KW-0479">Metal-binding</keyword>
<dbReference type="InterPro" id="IPR017896">
    <property type="entry name" value="4Fe4S_Fe-S-bd"/>
</dbReference>
<dbReference type="InterPro" id="IPR051269">
    <property type="entry name" value="Fe-S_cluster_ET"/>
</dbReference>
<protein>
    <recommendedName>
        <fullName evidence="7">Ferredoxin</fullName>
    </recommendedName>
</protein>
<dbReference type="Pfam" id="PF13459">
    <property type="entry name" value="Fer4_15"/>
    <property type="match status" value="1"/>
</dbReference>
<evidence type="ECO:0000256" key="3">
    <source>
        <dbReference type="ARBA" id="ARBA00022723"/>
    </source>
</evidence>
<gene>
    <name evidence="9" type="ordered locus">Shell_0454</name>
</gene>
<keyword evidence="10" id="KW-1185">Reference proteome</keyword>
<dbReference type="eggNOG" id="arCOG00349">
    <property type="taxonomic scope" value="Archaea"/>
</dbReference>
<dbReference type="SUPFAM" id="SSF54862">
    <property type="entry name" value="4Fe-4S ferredoxins"/>
    <property type="match status" value="1"/>
</dbReference>
<proteinExistence type="predicted"/>
<dbReference type="Gene3D" id="3.30.70.20">
    <property type="match status" value="1"/>
</dbReference>
<evidence type="ECO:0000256" key="5">
    <source>
        <dbReference type="ARBA" id="ARBA00023004"/>
    </source>
</evidence>
<dbReference type="EMBL" id="CP002051">
    <property type="protein sequence ID" value="ADI31585.1"/>
    <property type="molecule type" value="Genomic_DNA"/>
</dbReference>
<organism evidence="9 10">
    <name type="scientific">Staphylothermus hellenicus (strain DSM 12710 / JCM 10830 / BK20S6-10-b1 / P8)</name>
    <dbReference type="NCBI Taxonomy" id="591019"/>
    <lineage>
        <taxon>Archaea</taxon>
        <taxon>Thermoproteota</taxon>
        <taxon>Thermoprotei</taxon>
        <taxon>Desulfurococcales</taxon>
        <taxon>Desulfurococcaceae</taxon>
        <taxon>Staphylothermus</taxon>
    </lineage>
</organism>
<keyword evidence="4 7" id="KW-0249">Electron transport</keyword>
<comment type="cofactor">
    <cofactor evidence="1">
        <name>[4Fe-4S] cluster</name>
        <dbReference type="ChEBI" id="CHEBI:49883"/>
    </cofactor>
</comment>
<evidence type="ECO:0000259" key="8">
    <source>
        <dbReference type="PROSITE" id="PS51379"/>
    </source>
</evidence>
<dbReference type="OrthoDB" id="23833at2157"/>
<keyword evidence="2 7" id="KW-0813">Transport</keyword>
<sequence>MSYVKVIVDRDTCIGCGVAPATCPEVFVLGEDNGKNRVVDKYTEKIDEHISIGKVPEDLLECVKSAVDACPVAAIRYETEK</sequence>
<dbReference type="KEGG" id="shc:Shell_0454"/>
<dbReference type="STRING" id="591019.Shell_0454"/>
<keyword evidence="6 7" id="KW-0411">Iron-sulfur</keyword>
<reference evidence="9 10" key="2">
    <citation type="journal article" date="2011" name="Stand. Genomic Sci.">
        <title>Complete genome sequence of Staphylothermus hellenicus P8.</title>
        <authorList>
            <person name="Anderson I."/>
            <person name="Wirth R."/>
            <person name="Lucas S."/>
            <person name="Copeland A."/>
            <person name="Lapidus A."/>
            <person name="Cheng J.F."/>
            <person name="Goodwin L."/>
            <person name="Pitluck S."/>
            <person name="Davenport K."/>
            <person name="Detter J.C."/>
            <person name="Han C."/>
            <person name="Tapia R."/>
            <person name="Land M."/>
            <person name="Hauser L."/>
            <person name="Pati A."/>
            <person name="Mikhailova N."/>
            <person name="Woyke T."/>
            <person name="Klenk H.P."/>
            <person name="Kyrpides N."/>
            <person name="Ivanova N."/>
        </authorList>
    </citation>
    <scope>NUCLEOTIDE SEQUENCE [LARGE SCALE GENOMIC DNA]</scope>
    <source>
        <strain evidence="10">DSM 12710 / JCM 10830 / BK20S6-10-b1 / P8</strain>
    </source>
</reference>
<name>D7DBN8_STAHD</name>